<accession>A0ABQ9XRI0</accession>
<evidence type="ECO:0000256" key="1">
    <source>
        <dbReference type="SAM" id="MobiDB-lite"/>
    </source>
</evidence>
<keyword evidence="3" id="KW-1185">Reference proteome</keyword>
<sequence length="118" mass="12716">MTASLRRAKLGTMEPSLSTQTRTASSPTVPSFYARPNTTAGLWASTSQQQSSLTSSNSVNVHQRVIPTGVMSSFWTFQPLTSLLTCSSSANPRLARPTCTSTMVICPMTISSHNSHQH</sequence>
<reference evidence="2 3" key="1">
    <citation type="journal article" date="2022" name="bioRxiv">
        <title>Genomics of Preaxostyla Flagellates Illuminates Evolutionary Transitions and the Path Towards Mitochondrial Loss.</title>
        <authorList>
            <person name="Novak L.V.F."/>
            <person name="Treitli S.C."/>
            <person name="Pyrih J."/>
            <person name="Halakuc P."/>
            <person name="Pipaliya S.V."/>
            <person name="Vacek V."/>
            <person name="Brzon O."/>
            <person name="Soukal P."/>
            <person name="Eme L."/>
            <person name="Dacks J.B."/>
            <person name="Karnkowska A."/>
            <person name="Elias M."/>
            <person name="Hampl V."/>
        </authorList>
    </citation>
    <scope>NUCLEOTIDE SEQUENCE [LARGE SCALE GENOMIC DNA]</scope>
    <source>
        <strain evidence="2">NAU3</strain>
        <tissue evidence="2">Gut</tissue>
    </source>
</reference>
<feature type="compositionally biased region" description="Polar residues" evidence="1">
    <location>
        <begin position="15"/>
        <end position="29"/>
    </location>
</feature>
<evidence type="ECO:0000313" key="3">
    <source>
        <dbReference type="Proteomes" id="UP001281761"/>
    </source>
</evidence>
<evidence type="ECO:0000313" key="2">
    <source>
        <dbReference type="EMBL" id="KAK2954152.1"/>
    </source>
</evidence>
<comment type="caution">
    <text evidence="2">The sequence shown here is derived from an EMBL/GenBank/DDBJ whole genome shotgun (WGS) entry which is preliminary data.</text>
</comment>
<gene>
    <name evidence="2" type="ORF">BLNAU_10969</name>
</gene>
<organism evidence="2 3">
    <name type="scientific">Blattamonas nauphoetae</name>
    <dbReference type="NCBI Taxonomy" id="2049346"/>
    <lineage>
        <taxon>Eukaryota</taxon>
        <taxon>Metamonada</taxon>
        <taxon>Preaxostyla</taxon>
        <taxon>Oxymonadida</taxon>
        <taxon>Blattamonas</taxon>
    </lineage>
</organism>
<protein>
    <submittedName>
        <fullName evidence="2">Uncharacterized protein</fullName>
    </submittedName>
</protein>
<dbReference type="Proteomes" id="UP001281761">
    <property type="component" value="Unassembled WGS sequence"/>
</dbReference>
<dbReference type="EMBL" id="JARBJD010000082">
    <property type="protein sequence ID" value="KAK2954152.1"/>
    <property type="molecule type" value="Genomic_DNA"/>
</dbReference>
<name>A0ABQ9XRI0_9EUKA</name>
<proteinExistence type="predicted"/>
<feature type="region of interest" description="Disordered" evidence="1">
    <location>
        <begin position="1"/>
        <end position="33"/>
    </location>
</feature>